<gene>
    <name evidence="2" type="ORF">OG863_39745</name>
</gene>
<reference evidence="2 3" key="1">
    <citation type="submission" date="2022-10" db="EMBL/GenBank/DDBJ databases">
        <title>The complete genomes of actinobacterial strains from the NBC collection.</title>
        <authorList>
            <person name="Joergensen T.S."/>
            <person name="Alvarez Arevalo M."/>
            <person name="Sterndorff E.B."/>
            <person name="Faurdal D."/>
            <person name="Vuksanovic O."/>
            <person name="Mourched A.-S."/>
            <person name="Charusanti P."/>
            <person name="Shaw S."/>
            <person name="Blin K."/>
            <person name="Weber T."/>
        </authorList>
    </citation>
    <scope>NUCLEOTIDE SEQUENCE [LARGE SCALE GENOMIC DNA]</scope>
    <source>
        <strain evidence="2 3">NBC 01774</strain>
    </source>
</reference>
<organism evidence="2 3">
    <name type="scientific">Streptomyces decoyicus</name>
    <dbReference type="NCBI Taxonomy" id="249567"/>
    <lineage>
        <taxon>Bacteria</taxon>
        <taxon>Bacillati</taxon>
        <taxon>Actinomycetota</taxon>
        <taxon>Actinomycetes</taxon>
        <taxon>Kitasatosporales</taxon>
        <taxon>Streptomycetaceae</taxon>
        <taxon>Streptomyces</taxon>
    </lineage>
</organism>
<accession>A0ABZ1FSY6</accession>
<sequence>MTTGRTETTPQPLAELATVTEACDRLEDTVTSEKDRWATAQHATAETRRRQHPGRTTWAPNDQEEPVPAPPEVVDGEGEAWTRTGNGTWYMLSFNPATCDDERDADYLTWRELVDEYGPLTTHARTV</sequence>
<evidence type="ECO:0000256" key="1">
    <source>
        <dbReference type="SAM" id="MobiDB-lite"/>
    </source>
</evidence>
<evidence type="ECO:0000313" key="2">
    <source>
        <dbReference type="EMBL" id="WSB73589.1"/>
    </source>
</evidence>
<keyword evidence="3" id="KW-1185">Reference proteome</keyword>
<dbReference type="RefSeq" id="WP_326623202.1">
    <property type="nucleotide sequence ID" value="NZ_CP109106.1"/>
</dbReference>
<dbReference type="EMBL" id="CP109106">
    <property type="protein sequence ID" value="WSB73589.1"/>
    <property type="molecule type" value="Genomic_DNA"/>
</dbReference>
<evidence type="ECO:0000313" key="3">
    <source>
        <dbReference type="Proteomes" id="UP001344251"/>
    </source>
</evidence>
<name>A0ABZ1FSY6_9ACTN</name>
<feature type="region of interest" description="Disordered" evidence="1">
    <location>
        <begin position="30"/>
        <end position="81"/>
    </location>
</feature>
<protein>
    <submittedName>
        <fullName evidence="2">Uncharacterized protein</fullName>
    </submittedName>
</protein>
<proteinExistence type="predicted"/>
<dbReference type="Proteomes" id="UP001344251">
    <property type="component" value="Chromosome"/>
</dbReference>